<accession>A0A657PPV9</accession>
<evidence type="ECO:0000313" key="6">
    <source>
        <dbReference type="Proteomes" id="UP000250928"/>
    </source>
</evidence>
<evidence type="ECO:0000313" key="5">
    <source>
        <dbReference type="Proteomes" id="UP000243361"/>
    </source>
</evidence>
<evidence type="ECO:0000313" key="3">
    <source>
        <dbReference type="EMBL" id="OQX36408.1"/>
    </source>
</evidence>
<dbReference type="EMBL" id="PQCO01000135">
    <property type="protein sequence ID" value="PUE04173.1"/>
    <property type="molecule type" value="Genomic_DNA"/>
</dbReference>
<keyword evidence="5" id="KW-1185">Reference proteome</keyword>
<gene>
    <name evidence="3" type="ORF">B0D84_01495</name>
    <name evidence="4" type="ORF">C3L24_03640</name>
</gene>
<feature type="region of interest" description="Disordered" evidence="1">
    <location>
        <begin position="25"/>
        <end position="47"/>
    </location>
</feature>
<evidence type="ECO:0000256" key="2">
    <source>
        <dbReference type="SAM" id="SignalP"/>
    </source>
</evidence>
<feature type="chain" id="PRO_5044098028" description="PepSY domain-containing protein" evidence="2">
    <location>
        <begin position="25"/>
        <end position="105"/>
    </location>
</feature>
<evidence type="ECO:0000313" key="4">
    <source>
        <dbReference type="EMBL" id="PUE04173.1"/>
    </source>
</evidence>
<feature type="signal peptide" evidence="2">
    <location>
        <begin position="1"/>
        <end position="24"/>
    </location>
</feature>
<dbReference type="Proteomes" id="UP000250928">
    <property type="component" value="Unassembled WGS sequence"/>
</dbReference>
<reference evidence="4 6" key="2">
    <citation type="submission" date="2018-01" db="EMBL/GenBank/DDBJ databases">
        <title>Novel co-symbiosis in the lucinid bivalve Phacoides pectinatus.</title>
        <authorList>
            <person name="Lim S.J."/>
            <person name="Davis B.G."/>
            <person name="Gill D.E."/>
            <person name="Engel A.S."/>
            <person name="Anderson L.C."/>
            <person name="Campbell B.J."/>
        </authorList>
    </citation>
    <scope>NUCLEOTIDE SEQUENCE [LARGE SCALE GENOMIC DNA]</scope>
    <source>
        <strain evidence="4">N3_P5</strain>
    </source>
</reference>
<dbReference type="Proteomes" id="UP000243361">
    <property type="component" value="Unassembled WGS sequence"/>
</dbReference>
<name>A0A657PPV9_9GAMM</name>
<comment type="caution">
    <text evidence="3">The sequence shown here is derived from an EMBL/GenBank/DDBJ whole genome shotgun (WGS) entry which is preliminary data.</text>
</comment>
<dbReference type="AlphaFoldDB" id="A0A657PPV9"/>
<proteinExistence type="predicted"/>
<evidence type="ECO:0000256" key="1">
    <source>
        <dbReference type="SAM" id="MobiDB-lite"/>
    </source>
</evidence>
<feature type="compositionally biased region" description="Basic and acidic residues" evidence="1">
    <location>
        <begin position="27"/>
        <end position="47"/>
    </location>
</feature>
<reference evidence="3 5" key="1">
    <citation type="submission" date="2017-02" db="EMBL/GenBank/DDBJ databases">
        <title>Novel co-symbiosis in the unique lucinid bivalve Phacoides pectinatus.</title>
        <authorList>
            <person name="Lim S.J."/>
            <person name="Davis B.G."/>
            <person name="Gill D.E."/>
            <person name="Engel A.S."/>
            <person name="Anderson L.C."/>
            <person name="Campbell B.J."/>
        </authorList>
    </citation>
    <scope>NUCLEOTIDE SEQUENCE [LARGE SCALE GENOMIC DNA]</scope>
    <source>
        <strain evidence="3">LUC13016_P6</strain>
    </source>
</reference>
<evidence type="ECO:0008006" key="7">
    <source>
        <dbReference type="Google" id="ProtNLM"/>
    </source>
</evidence>
<organism evidence="3 5">
    <name type="scientific">Candidatus Sedimenticola endophacoides</name>
    <dbReference type="NCBI Taxonomy" id="2548426"/>
    <lineage>
        <taxon>Bacteria</taxon>
        <taxon>Pseudomonadati</taxon>
        <taxon>Pseudomonadota</taxon>
        <taxon>Gammaproteobacteria</taxon>
        <taxon>Chromatiales</taxon>
        <taxon>Sedimenticolaceae</taxon>
        <taxon>Sedimenticola</taxon>
    </lineage>
</organism>
<sequence>MNRYAAIACLLLAIAPLVPRQAQAQRFPERWSGPREPAREQAPRTGRSLDRAVEQLRGETRGRVLSADTEFVEGREVHVIRILTKDGRVRRLRIDAESGQRIRRR</sequence>
<protein>
    <recommendedName>
        <fullName evidence="7">PepSY domain-containing protein</fullName>
    </recommendedName>
</protein>
<keyword evidence="2" id="KW-0732">Signal</keyword>
<dbReference type="EMBL" id="MUIE01000118">
    <property type="protein sequence ID" value="OQX36408.1"/>
    <property type="molecule type" value="Genomic_DNA"/>
</dbReference>